<sequence length="172" mass="19135">MRTILWNADDSPSRTVRSVERDSHREGVKEDSKNLSRTCESKCDSPSFDDALTLPLAPPTPRRPVNPRCQTAAQPGFSGPPTKNTTHPPLPLFQHPSKEPQSHYPVRRRSHLGANPPSAGVVNALATPVLRSKPKILEYSEDDAHTRHSEVCFWDVQPCTRDRISATQPMGQ</sequence>
<proteinExistence type="predicted"/>
<organism evidence="2 3">
    <name type="scientific">Coprinellus micaceus</name>
    <name type="common">Glistening ink-cap mushroom</name>
    <name type="synonym">Coprinus micaceus</name>
    <dbReference type="NCBI Taxonomy" id="71717"/>
    <lineage>
        <taxon>Eukaryota</taxon>
        <taxon>Fungi</taxon>
        <taxon>Dikarya</taxon>
        <taxon>Basidiomycota</taxon>
        <taxon>Agaricomycotina</taxon>
        <taxon>Agaricomycetes</taxon>
        <taxon>Agaricomycetidae</taxon>
        <taxon>Agaricales</taxon>
        <taxon>Agaricineae</taxon>
        <taxon>Psathyrellaceae</taxon>
        <taxon>Coprinellus</taxon>
    </lineage>
</organism>
<feature type="region of interest" description="Disordered" evidence="1">
    <location>
        <begin position="1"/>
        <end position="104"/>
    </location>
</feature>
<comment type="caution">
    <text evidence="2">The sequence shown here is derived from an EMBL/GenBank/DDBJ whole genome shotgun (WGS) entry which is preliminary data.</text>
</comment>
<evidence type="ECO:0000256" key="1">
    <source>
        <dbReference type="SAM" id="MobiDB-lite"/>
    </source>
</evidence>
<dbReference type="AlphaFoldDB" id="A0A4Y7T6V7"/>
<keyword evidence="3" id="KW-1185">Reference proteome</keyword>
<accession>A0A4Y7T6V7</accession>
<name>A0A4Y7T6V7_COPMI</name>
<evidence type="ECO:0000313" key="2">
    <source>
        <dbReference type="EMBL" id="TEB29684.1"/>
    </source>
</evidence>
<protein>
    <submittedName>
        <fullName evidence="2">Uncharacterized protein</fullName>
    </submittedName>
</protein>
<dbReference type="Proteomes" id="UP000298030">
    <property type="component" value="Unassembled WGS sequence"/>
</dbReference>
<feature type="compositionally biased region" description="Basic and acidic residues" evidence="1">
    <location>
        <begin position="17"/>
        <end position="43"/>
    </location>
</feature>
<dbReference type="EMBL" id="QPFP01000026">
    <property type="protein sequence ID" value="TEB29684.1"/>
    <property type="molecule type" value="Genomic_DNA"/>
</dbReference>
<evidence type="ECO:0000313" key="3">
    <source>
        <dbReference type="Proteomes" id="UP000298030"/>
    </source>
</evidence>
<reference evidence="2 3" key="1">
    <citation type="journal article" date="2019" name="Nat. Ecol. Evol.">
        <title>Megaphylogeny resolves global patterns of mushroom evolution.</title>
        <authorList>
            <person name="Varga T."/>
            <person name="Krizsan K."/>
            <person name="Foldi C."/>
            <person name="Dima B."/>
            <person name="Sanchez-Garcia M."/>
            <person name="Sanchez-Ramirez S."/>
            <person name="Szollosi G.J."/>
            <person name="Szarkandi J.G."/>
            <person name="Papp V."/>
            <person name="Albert L."/>
            <person name="Andreopoulos W."/>
            <person name="Angelini C."/>
            <person name="Antonin V."/>
            <person name="Barry K.W."/>
            <person name="Bougher N.L."/>
            <person name="Buchanan P."/>
            <person name="Buyck B."/>
            <person name="Bense V."/>
            <person name="Catcheside P."/>
            <person name="Chovatia M."/>
            <person name="Cooper J."/>
            <person name="Damon W."/>
            <person name="Desjardin D."/>
            <person name="Finy P."/>
            <person name="Geml J."/>
            <person name="Haridas S."/>
            <person name="Hughes K."/>
            <person name="Justo A."/>
            <person name="Karasinski D."/>
            <person name="Kautmanova I."/>
            <person name="Kiss B."/>
            <person name="Kocsube S."/>
            <person name="Kotiranta H."/>
            <person name="LaButti K.M."/>
            <person name="Lechner B.E."/>
            <person name="Liimatainen K."/>
            <person name="Lipzen A."/>
            <person name="Lukacs Z."/>
            <person name="Mihaltcheva S."/>
            <person name="Morgado L.N."/>
            <person name="Niskanen T."/>
            <person name="Noordeloos M.E."/>
            <person name="Ohm R.A."/>
            <person name="Ortiz-Santana B."/>
            <person name="Ovrebo C."/>
            <person name="Racz N."/>
            <person name="Riley R."/>
            <person name="Savchenko A."/>
            <person name="Shiryaev A."/>
            <person name="Soop K."/>
            <person name="Spirin V."/>
            <person name="Szebenyi C."/>
            <person name="Tomsovsky M."/>
            <person name="Tulloss R.E."/>
            <person name="Uehling J."/>
            <person name="Grigoriev I.V."/>
            <person name="Vagvolgyi C."/>
            <person name="Papp T."/>
            <person name="Martin F.M."/>
            <person name="Miettinen O."/>
            <person name="Hibbett D.S."/>
            <person name="Nagy L.G."/>
        </authorList>
    </citation>
    <scope>NUCLEOTIDE SEQUENCE [LARGE SCALE GENOMIC DNA]</scope>
    <source>
        <strain evidence="2 3">FP101781</strain>
    </source>
</reference>
<gene>
    <name evidence="2" type="ORF">FA13DRAFT_622693</name>
</gene>